<feature type="domain" description="Htaa" evidence="4">
    <location>
        <begin position="326"/>
        <end position="472"/>
    </location>
</feature>
<keyword evidence="2" id="KW-1133">Transmembrane helix</keyword>
<evidence type="ECO:0000313" key="5">
    <source>
        <dbReference type="EMBL" id="WFM83097.1"/>
    </source>
</evidence>
<keyword evidence="2" id="KW-0472">Membrane</keyword>
<keyword evidence="6" id="KW-1185">Reference proteome</keyword>
<dbReference type="EMBL" id="CP121208">
    <property type="protein sequence ID" value="WFM83097.1"/>
    <property type="molecule type" value="Genomic_DNA"/>
</dbReference>
<proteinExistence type="predicted"/>
<feature type="domain" description="Htaa" evidence="4">
    <location>
        <begin position="549"/>
        <end position="704"/>
    </location>
</feature>
<protein>
    <submittedName>
        <fullName evidence="5">HtaA domain-containing protein</fullName>
    </submittedName>
</protein>
<keyword evidence="2" id="KW-0812">Transmembrane</keyword>
<gene>
    <name evidence="5" type="ORF">P7079_06800</name>
</gene>
<dbReference type="InterPro" id="IPR007331">
    <property type="entry name" value="Htaa"/>
</dbReference>
<dbReference type="Pfam" id="PF04213">
    <property type="entry name" value="HtaA"/>
    <property type="match status" value="2"/>
</dbReference>
<feature type="transmembrane region" description="Helical" evidence="2">
    <location>
        <begin position="749"/>
        <end position="769"/>
    </location>
</feature>
<feature type="signal peptide" evidence="3">
    <location>
        <begin position="1"/>
        <end position="28"/>
    </location>
</feature>
<evidence type="ECO:0000256" key="2">
    <source>
        <dbReference type="SAM" id="Phobius"/>
    </source>
</evidence>
<reference evidence="5 6" key="1">
    <citation type="submission" date="2023-03" db="EMBL/GenBank/DDBJ databases">
        <title>Complete genome of Arcanobacterium canis strain DSM 25104 isolated in 2010 from a canine otitis externa in Germany.</title>
        <authorList>
            <person name="Borowiak M."/>
            <person name="Kreitlow A."/>
            <person name="Malorny B."/>
            <person name="Laemmler C."/>
            <person name="Prenger-Berninghoff E."/>
            <person name="Ploetz M."/>
            <person name="Abdulmawjood A."/>
        </authorList>
    </citation>
    <scope>NUCLEOTIDE SEQUENCE [LARGE SCALE GENOMIC DNA]</scope>
    <source>
        <strain evidence="5 6">DSM 25104</strain>
    </source>
</reference>
<name>A0ABY8FXM3_9ACTO</name>
<evidence type="ECO:0000313" key="6">
    <source>
        <dbReference type="Proteomes" id="UP001215216"/>
    </source>
</evidence>
<evidence type="ECO:0000259" key="4">
    <source>
        <dbReference type="Pfam" id="PF04213"/>
    </source>
</evidence>
<dbReference type="Proteomes" id="UP001215216">
    <property type="component" value="Chromosome"/>
</dbReference>
<evidence type="ECO:0000256" key="1">
    <source>
        <dbReference type="SAM" id="MobiDB-lite"/>
    </source>
</evidence>
<dbReference type="RefSeq" id="WP_278012523.1">
    <property type="nucleotide sequence ID" value="NZ_CP121208.1"/>
</dbReference>
<feature type="chain" id="PRO_5046448156" evidence="3">
    <location>
        <begin position="29"/>
        <end position="774"/>
    </location>
</feature>
<evidence type="ECO:0000256" key="3">
    <source>
        <dbReference type="SAM" id="SignalP"/>
    </source>
</evidence>
<sequence>MPKKTTALLATMVLSIGSLLGTSTIASAAQLPFAATNSDKSSLVKAPTENVKSAGDATAQPVEQGCAAWAPDNRTSNVKLTVTKPDVIDVTKPMTFTVHGTGYDPKTEAPASAGVYILVDSIEVWRINKCLTLTGDGGLFARWIPSAEFKNGEFTYTFTVPADTFKKGHTYSIGAIGAHAAALSTRYFDRGIELKIPGTYNGSVKPVKSVTTEITGKKKNDVKVNWDFDGDYSAYKWRASIECVDKCTSVKKVRAIDLSKSADRSYTFEDSDNGIYVPSVIAMKEVGGKYIESDPVKGKKFAIGVELPPEPAPQAPAATVRVPAHNLSWSVTNTYAKYLAMPFVGAKVTSTDGAVSTFTLKDPAKGAFVFPYAGTTPIDVTSVDRLSFKGSNRVTGHKGVMDTTISNPALVKNADGTWALKATLNAKSREGKHINVDNGTVLTGAKPSISVKNGLATFVFSGFTFAKDGSNALGNAVGNKASDITVTVPTTSKDILKLASPGKKMQAMPGKKAPLSASPTSENKTRNTQKTGTPAQKCYADPTKNRVTSGTLSWGLRSSFTNYVQGSIAKGAISPKNVTFANRQFMFKVSGGHFDTTAQTGTVYYAGSVHFSGHDGKLNMTISNPSLVISGKSATLYMNVSSSSMDGKVTNYGKIAFAKVALSKLSAKNGTLSFDSSSVSLTETGAKAFAGFYKTGEALDNLSGTAKMVPNSQCTEDGKLKVYDDFGNVSYKTNNADGSKNLPLTGTSVLPQAAFALLAIAVGGVVALCRRQKA</sequence>
<keyword evidence="3" id="KW-0732">Signal</keyword>
<accession>A0ABY8FXM3</accession>
<feature type="region of interest" description="Disordered" evidence="1">
    <location>
        <begin position="498"/>
        <end position="542"/>
    </location>
</feature>
<feature type="compositionally biased region" description="Polar residues" evidence="1">
    <location>
        <begin position="517"/>
        <end position="534"/>
    </location>
</feature>
<organism evidence="5 6">
    <name type="scientific">Arcanobacterium canis</name>
    <dbReference type="NCBI Taxonomy" id="999183"/>
    <lineage>
        <taxon>Bacteria</taxon>
        <taxon>Bacillati</taxon>
        <taxon>Actinomycetota</taxon>
        <taxon>Actinomycetes</taxon>
        <taxon>Actinomycetales</taxon>
        <taxon>Actinomycetaceae</taxon>
        <taxon>Arcanobacterium</taxon>
    </lineage>
</organism>